<keyword evidence="2" id="KW-0472">Membrane</keyword>
<organism evidence="3 4">
    <name type="scientific">Undibacterium piscinae</name>
    <dbReference type="NCBI Taxonomy" id="2495591"/>
    <lineage>
        <taxon>Bacteria</taxon>
        <taxon>Pseudomonadati</taxon>
        <taxon>Pseudomonadota</taxon>
        <taxon>Betaproteobacteria</taxon>
        <taxon>Burkholderiales</taxon>
        <taxon>Oxalobacteraceae</taxon>
        <taxon>Undibacterium</taxon>
    </lineage>
</organism>
<evidence type="ECO:0000313" key="3">
    <source>
        <dbReference type="EMBL" id="QJQ05959.1"/>
    </source>
</evidence>
<name>A0A6M4A7A4_9BURK</name>
<evidence type="ECO:0000256" key="2">
    <source>
        <dbReference type="SAM" id="Phobius"/>
    </source>
</evidence>
<keyword evidence="4" id="KW-1185">Reference proteome</keyword>
<feature type="transmembrane region" description="Helical" evidence="2">
    <location>
        <begin position="40"/>
        <end position="63"/>
    </location>
</feature>
<feature type="region of interest" description="Disordered" evidence="1">
    <location>
        <begin position="172"/>
        <end position="201"/>
    </location>
</feature>
<keyword evidence="2" id="KW-0812">Transmembrane</keyword>
<evidence type="ECO:0000313" key="4">
    <source>
        <dbReference type="Proteomes" id="UP000274350"/>
    </source>
</evidence>
<protein>
    <submittedName>
        <fullName evidence="3">Uncharacterized protein</fullName>
    </submittedName>
</protein>
<sequence>MSLINQMLQDLDKRGANGSADETMYAQIKVLPSPASQHRWWRISAGLLTLAIVLLGLGWYQILPGFSASRSQMPVLPPQAPLPVPSLPSVSQVAAATVVSSVAVASVPVTASNAEDAPLTGDISLLLKLSPELDPAMAADKPVAGKHAPQVAVAKLDAVVSELPVKPAKKTVFSIERRRKPSASSALDESPGQGNHDCSAS</sequence>
<feature type="compositionally biased region" description="Polar residues" evidence="1">
    <location>
        <begin position="182"/>
        <end position="201"/>
    </location>
</feature>
<reference evidence="3 4" key="1">
    <citation type="journal article" date="2019" name="Int. J. Syst. Evol. Microbiol.">
        <title>Undibacterium piscinae sp. nov., isolated from Korean shiner intestine.</title>
        <authorList>
            <person name="Lee S.Y."/>
            <person name="Kang W."/>
            <person name="Kim P.S."/>
            <person name="Kim H.S."/>
            <person name="Sung H."/>
            <person name="Shin N.R."/>
            <person name="Whon T.W."/>
            <person name="Yun J.H."/>
            <person name="Lee J.Y."/>
            <person name="Lee J.Y."/>
            <person name="Jung M.J."/>
            <person name="Jeong Y.S."/>
            <person name="Tak E.J."/>
            <person name="Han J.E."/>
            <person name="Hyun D.W."/>
            <person name="Kang M.S."/>
            <person name="Lee K.E."/>
            <person name="Lee B.H."/>
            <person name="Bae J.W."/>
        </authorList>
    </citation>
    <scope>NUCLEOTIDE SEQUENCE [LARGE SCALE GENOMIC DNA]</scope>
    <source>
        <strain evidence="3 4">S11R28</strain>
    </source>
</reference>
<dbReference type="AlphaFoldDB" id="A0A6M4A7A4"/>
<keyword evidence="2" id="KW-1133">Transmembrane helix</keyword>
<evidence type="ECO:0000256" key="1">
    <source>
        <dbReference type="SAM" id="MobiDB-lite"/>
    </source>
</evidence>
<gene>
    <name evidence="3" type="ORF">EJG51_008970</name>
</gene>
<proteinExistence type="predicted"/>
<accession>A0A6M4A7A4</accession>
<dbReference type="EMBL" id="CP051152">
    <property type="protein sequence ID" value="QJQ05959.1"/>
    <property type="molecule type" value="Genomic_DNA"/>
</dbReference>
<dbReference type="Proteomes" id="UP000274350">
    <property type="component" value="Chromosome"/>
</dbReference>
<dbReference type="KEGG" id="upi:EJG51_008970"/>